<keyword evidence="1" id="KW-0175">Coiled coil</keyword>
<dbReference type="GO" id="GO:0016020">
    <property type="term" value="C:membrane"/>
    <property type="evidence" value="ECO:0007669"/>
    <property type="project" value="InterPro"/>
</dbReference>
<dbReference type="InterPro" id="IPR036890">
    <property type="entry name" value="HATPase_C_sf"/>
</dbReference>
<evidence type="ECO:0000313" key="6">
    <source>
        <dbReference type="Proteomes" id="UP000562027"/>
    </source>
</evidence>
<evidence type="ECO:0000259" key="3">
    <source>
        <dbReference type="Pfam" id="PF02518"/>
    </source>
</evidence>
<evidence type="ECO:0000313" key="5">
    <source>
        <dbReference type="EMBL" id="MBB4843656.1"/>
    </source>
</evidence>
<dbReference type="Pfam" id="PF02518">
    <property type="entry name" value="HATPase_c"/>
    <property type="match status" value="1"/>
</dbReference>
<feature type="coiled-coil region" evidence="1">
    <location>
        <begin position="148"/>
        <end position="175"/>
    </location>
</feature>
<dbReference type="PANTHER" id="PTHR34220">
    <property type="entry name" value="SENSOR HISTIDINE KINASE YPDA"/>
    <property type="match status" value="1"/>
</dbReference>
<dbReference type="AlphaFoldDB" id="A0A840L6J9"/>
<dbReference type="Pfam" id="PF06580">
    <property type="entry name" value="His_kinase"/>
    <property type="match status" value="1"/>
</dbReference>
<dbReference type="RefSeq" id="WP_348648691.1">
    <property type="nucleotide sequence ID" value="NZ_JACHLP010000004.1"/>
</dbReference>
<sequence>MRAIPKDLGLRAWRQLRVVGVCALLIAGLMSVLGGQRFWPSLLFCLCISVCCSALIQGFAAGFTALLNQRRAPGTAPLQWPGWPLMLLALLLGTPLGYGLGNEVGRWLSGIPSGSILQASPRQLISVLLLSLLPGLGASYFFVSRSRLQAAQLQAQTAQRQAAEHQLRLLESQLEPHMLFNTLANLRVLIALDPQRAQAMLDQLIAFLRATLRASRTSSHSLGQEFARLQDYLALMQIRMGARLRPSLDLPAELAELQIPPLLLQALVENAIQHGLEPSVEGGELYIGARLQGKQLLLEVRDGGVGLASPTLATEGTRFGLHQVRERLHTQFGGAASFQLGPRGDGHSGALARILLPVQTPHPPA</sequence>
<dbReference type="InterPro" id="IPR003594">
    <property type="entry name" value="HATPase_dom"/>
</dbReference>
<evidence type="ECO:0000256" key="1">
    <source>
        <dbReference type="SAM" id="Coils"/>
    </source>
</evidence>
<gene>
    <name evidence="5" type="ORF">HNP55_002179</name>
</gene>
<evidence type="ECO:0008006" key="7">
    <source>
        <dbReference type="Google" id="ProtNLM"/>
    </source>
</evidence>
<feature type="domain" description="Histidine kinase/HSP90-like ATPase" evidence="3">
    <location>
        <begin position="263"/>
        <end position="358"/>
    </location>
</feature>
<dbReference type="Proteomes" id="UP000562027">
    <property type="component" value="Unassembled WGS sequence"/>
</dbReference>
<feature type="transmembrane region" description="Helical" evidence="2">
    <location>
        <begin position="124"/>
        <end position="143"/>
    </location>
</feature>
<dbReference type="Gene3D" id="3.30.565.10">
    <property type="entry name" value="Histidine kinase-like ATPase, C-terminal domain"/>
    <property type="match status" value="1"/>
</dbReference>
<reference evidence="5 6" key="1">
    <citation type="submission" date="2020-08" db="EMBL/GenBank/DDBJ databases">
        <title>Functional genomics of gut bacteria from endangered species of beetles.</title>
        <authorList>
            <person name="Carlos-Shanley C."/>
        </authorList>
    </citation>
    <scope>NUCLEOTIDE SEQUENCE [LARGE SCALE GENOMIC DNA]</scope>
    <source>
        <strain evidence="5 6">S00239</strain>
    </source>
</reference>
<feature type="transmembrane region" description="Helical" evidence="2">
    <location>
        <begin position="80"/>
        <end position="100"/>
    </location>
</feature>
<accession>A0A840L6J9</accession>
<dbReference type="InterPro" id="IPR010559">
    <property type="entry name" value="Sig_transdc_His_kin_internal"/>
</dbReference>
<proteinExistence type="predicted"/>
<evidence type="ECO:0000259" key="4">
    <source>
        <dbReference type="Pfam" id="PF06580"/>
    </source>
</evidence>
<protein>
    <recommendedName>
        <fullName evidence="7">Histidine kinase</fullName>
    </recommendedName>
</protein>
<dbReference type="PANTHER" id="PTHR34220:SF9">
    <property type="entry name" value="SIGNAL TRANSDUCTION HISTIDINE KINASE INTERNAL REGION DOMAIN-CONTAINING PROTEIN"/>
    <property type="match status" value="1"/>
</dbReference>
<dbReference type="GO" id="GO:0000155">
    <property type="term" value="F:phosphorelay sensor kinase activity"/>
    <property type="evidence" value="ECO:0007669"/>
    <property type="project" value="InterPro"/>
</dbReference>
<evidence type="ECO:0000256" key="2">
    <source>
        <dbReference type="SAM" id="Phobius"/>
    </source>
</evidence>
<dbReference type="SUPFAM" id="SSF55874">
    <property type="entry name" value="ATPase domain of HSP90 chaperone/DNA topoisomerase II/histidine kinase"/>
    <property type="match status" value="1"/>
</dbReference>
<keyword evidence="6" id="KW-1185">Reference proteome</keyword>
<name>A0A840L6J9_9BURK</name>
<feature type="transmembrane region" description="Helical" evidence="2">
    <location>
        <begin position="41"/>
        <end position="68"/>
    </location>
</feature>
<organism evidence="5 6">
    <name type="scientific">Roseateles oligotrophus</name>
    <dbReference type="NCBI Taxonomy" id="1769250"/>
    <lineage>
        <taxon>Bacteria</taxon>
        <taxon>Pseudomonadati</taxon>
        <taxon>Pseudomonadota</taxon>
        <taxon>Betaproteobacteria</taxon>
        <taxon>Burkholderiales</taxon>
        <taxon>Sphaerotilaceae</taxon>
        <taxon>Roseateles</taxon>
    </lineage>
</organism>
<keyword evidence="2" id="KW-1133">Transmembrane helix</keyword>
<feature type="domain" description="Signal transduction histidine kinase internal region" evidence="4">
    <location>
        <begin position="166"/>
        <end position="244"/>
    </location>
</feature>
<dbReference type="InterPro" id="IPR050640">
    <property type="entry name" value="Bact_2-comp_sensor_kinase"/>
</dbReference>
<feature type="transmembrane region" description="Helical" evidence="2">
    <location>
        <begin position="16"/>
        <end position="35"/>
    </location>
</feature>
<comment type="caution">
    <text evidence="5">The sequence shown here is derived from an EMBL/GenBank/DDBJ whole genome shotgun (WGS) entry which is preliminary data.</text>
</comment>
<keyword evidence="2" id="KW-0812">Transmembrane</keyword>
<keyword evidence="2" id="KW-0472">Membrane</keyword>
<dbReference type="EMBL" id="JACHLP010000004">
    <property type="protein sequence ID" value="MBB4843656.1"/>
    <property type="molecule type" value="Genomic_DNA"/>
</dbReference>